<dbReference type="Gene3D" id="3.40.50.720">
    <property type="entry name" value="NAD(P)-binding Rossmann-like Domain"/>
    <property type="match status" value="1"/>
</dbReference>
<dbReference type="InterPro" id="IPR020904">
    <property type="entry name" value="Sc_DH/Rdtase_CS"/>
</dbReference>
<reference evidence="4 5" key="1">
    <citation type="journal article" date="2011" name="J. Bacteriol.">
        <title>Genome sequence of the ethanol-producing Zymomonas mobilis subsp. mobilis lectotype strain ATCC 10988.</title>
        <authorList>
            <person name="Pappas K.M."/>
            <person name="Kouvelis V.N."/>
            <person name="Saunders E."/>
            <person name="Brettin T.S."/>
            <person name="Bruce D."/>
            <person name="Detter C."/>
            <person name="Balakireva M."/>
            <person name="Han C.S."/>
            <person name="Savvakis G."/>
            <person name="Kyrpides N.C."/>
            <person name="Typas M.A."/>
        </authorList>
    </citation>
    <scope>NUCLEOTIDE SEQUENCE [LARGE SCALE GENOMIC DNA]</scope>
    <source>
        <strain evidence="5">ATCC 10988 / DSM 424 / CCUG 17860 / LMG 404 / NCIMB 8938 / NRRL B-806 / ZM1</strain>
    </source>
</reference>
<dbReference type="PANTHER" id="PTHR42901">
    <property type="entry name" value="ALCOHOL DEHYDROGENASE"/>
    <property type="match status" value="1"/>
</dbReference>
<accession>A0A0H3G1P2</accession>
<dbReference type="PRINTS" id="PR00080">
    <property type="entry name" value="SDRFAMILY"/>
</dbReference>
<dbReference type="PRINTS" id="PR00081">
    <property type="entry name" value="GDHRDH"/>
</dbReference>
<dbReference type="KEGG" id="zmm:Zmob_0788"/>
<dbReference type="AlphaFoldDB" id="A0A0H3G1P2"/>
<name>A0A0H3G1P2_ZYMMA</name>
<organism evidence="4 5">
    <name type="scientific">Zymomonas mobilis subsp. mobilis (strain ATCC 10988 / DSM 424 / LMG 404 / NCIMB 8938 / NRRL B-806 / ZM1)</name>
    <dbReference type="NCBI Taxonomy" id="555217"/>
    <lineage>
        <taxon>Bacteria</taxon>
        <taxon>Pseudomonadati</taxon>
        <taxon>Pseudomonadota</taxon>
        <taxon>Alphaproteobacteria</taxon>
        <taxon>Sphingomonadales</taxon>
        <taxon>Zymomonadaceae</taxon>
        <taxon>Zymomonas</taxon>
    </lineage>
</organism>
<dbReference type="eggNOG" id="COG4221">
    <property type="taxonomic scope" value="Bacteria"/>
</dbReference>
<dbReference type="EMBL" id="CP002850">
    <property type="protein sequence ID" value="AEH62628.1"/>
    <property type="molecule type" value="Genomic_DNA"/>
</dbReference>
<dbReference type="InterPro" id="IPR036291">
    <property type="entry name" value="NAD(P)-bd_dom_sf"/>
</dbReference>
<sequence length="249" mass="27584" precursor="true">MSKTALITGATAGFGAATARLFVRHGWKVVATGRRRDRLDELVRELGEENLFPAVFDIRDENAMKEALASLPSEFSEMDLLINNAGLALGTKPAPDIQLDDWRIMIDTNVTALAVITQHLLPKLIERQGMIINLSSVAAHWPYPGGNCYGGTKAFVRQFSYGLRCDLHGTGVRVTSIEPGLCESEFTLVRTKGDQKAYDETYKGAKALQPEDIAETLFWVASQPAHINMNSIELMPVSQTWNPFRIYRG</sequence>
<dbReference type="GO" id="GO:0016616">
    <property type="term" value="F:oxidoreductase activity, acting on the CH-OH group of donors, NAD or NADP as acceptor"/>
    <property type="evidence" value="ECO:0007669"/>
    <property type="project" value="UniProtKB-ARBA"/>
</dbReference>
<dbReference type="PANTHER" id="PTHR42901:SF1">
    <property type="entry name" value="ALCOHOL DEHYDROGENASE"/>
    <property type="match status" value="1"/>
</dbReference>
<dbReference type="SUPFAM" id="SSF51735">
    <property type="entry name" value="NAD(P)-binding Rossmann-fold domains"/>
    <property type="match status" value="1"/>
</dbReference>
<protein>
    <submittedName>
        <fullName evidence="4">Short-chain dehydrogenase/reductase SDR</fullName>
    </submittedName>
</protein>
<dbReference type="HOGENOM" id="CLU_010194_2_10_5"/>
<gene>
    <name evidence="4" type="ordered locus">Zmob_0788</name>
</gene>
<dbReference type="Pfam" id="PF00106">
    <property type="entry name" value="adh_short"/>
    <property type="match status" value="1"/>
</dbReference>
<proteinExistence type="inferred from homology"/>
<keyword evidence="2" id="KW-0560">Oxidoreductase</keyword>
<dbReference type="InterPro" id="IPR002347">
    <property type="entry name" value="SDR_fam"/>
</dbReference>
<dbReference type="OrthoDB" id="658698at2"/>
<dbReference type="Proteomes" id="UP000001494">
    <property type="component" value="Chromosome"/>
</dbReference>
<evidence type="ECO:0000256" key="2">
    <source>
        <dbReference type="ARBA" id="ARBA00023002"/>
    </source>
</evidence>
<dbReference type="FunFam" id="3.40.50.720:FF:000047">
    <property type="entry name" value="NADP-dependent L-serine/L-allo-threonine dehydrogenase"/>
    <property type="match status" value="1"/>
</dbReference>
<dbReference type="RefSeq" id="WP_014500711.1">
    <property type="nucleotide sequence ID" value="NC_017262.1"/>
</dbReference>
<comment type="similarity">
    <text evidence="1 3">Belongs to the short-chain dehydrogenases/reductases (SDR) family.</text>
</comment>
<evidence type="ECO:0000256" key="1">
    <source>
        <dbReference type="ARBA" id="ARBA00006484"/>
    </source>
</evidence>
<evidence type="ECO:0000313" key="5">
    <source>
        <dbReference type="Proteomes" id="UP000001494"/>
    </source>
</evidence>
<evidence type="ECO:0000313" key="4">
    <source>
        <dbReference type="EMBL" id="AEH62628.1"/>
    </source>
</evidence>
<dbReference type="PROSITE" id="PS00061">
    <property type="entry name" value="ADH_SHORT"/>
    <property type="match status" value="1"/>
</dbReference>
<evidence type="ECO:0000256" key="3">
    <source>
        <dbReference type="RuleBase" id="RU000363"/>
    </source>
</evidence>